<keyword evidence="3" id="KW-0805">Transcription regulation</keyword>
<dbReference type="RefSeq" id="XP_041560250.1">
    <property type="nucleotide sequence ID" value="XM_041694417.1"/>
</dbReference>
<feature type="domain" description="Zn(2)-C6 fungal-type" evidence="8">
    <location>
        <begin position="28"/>
        <end position="61"/>
    </location>
</feature>
<proteinExistence type="predicted"/>
<dbReference type="InterPro" id="IPR052073">
    <property type="entry name" value="Amide_Lactam_Regulators"/>
</dbReference>
<dbReference type="GO" id="GO:0000981">
    <property type="term" value="F:DNA-binding transcription factor activity, RNA polymerase II-specific"/>
    <property type="evidence" value="ECO:0007669"/>
    <property type="project" value="InterPro"/>
</dbReference>
<keyword evidence="5" id="KW-0804">Transcription</keyword>
<dbReference type="SUPFAM" id="SSF57701">
    <property type="entry name" value="Zn2/Cys6 DNA-binding domain"/>
    <property type="match status" value="1"/>
</dbReference>
<evidence type="ECO:0000256" key="6">
    <source>
        <dbReference type="ARBA" id="ARBA00023242"/>
    </source>
</evidence>
<evidence type="ECO:0000256" key="4">
    <source>
        <dbReference type="ARBA" id="ARBA00023125"/>
    </source>
</evidence>
<evidence type="ECO:0000256" key="5">
    <source>
        <dbReference type="ARBA" id="ARBA00023163"/>
    </source>
</evidence>
<dbReference type="Gene3D" id="4.10.240.10">
    <property type="entry name" value="Zn(2)-C6 fungal-type DNA-binding domain"/>
    <property type="match status" value="1"/>
</dbReference>
<organism evidence="9 10">
    <name type="scientific">Aspergillus puulaauensis</name>
    <dbReference type="NCBI Taxonomy" id="1220207"/>
    <lineage>
        <taxon>Eukaryota</taxon>
        <taxon>Fungi</taxon>
        <taxon>Dikarya</taxon>
        <taxon>Ascomycota</taxon>
        <taxon>Pezizomycotina</taxon>
        <taxon>Eurotiomycetes</taxon>
        <taxon>Eurotiomycetidae</taxon>
        <taxon>Eurotiales</taxon>
        <taxon>Aspergillaceae</taxon>
        <taxon>Aspergillus</taxon>
    </lineage>
</organism>
<dbReference type="GO" id="GO:0003677">
    <property type="term" value="F:DNA binding"/>
    <property type="evidence" value="ECO:0007669"/>
    <property type="project" value="UniProtKB-KW"/>
</dbReference>
<dbReference type="GO" id="GO:0008270">
    <property type="term" value="F:zinc ion binding"/>
    <property type="evidence" value="ECO:0007669"/>
    <property type="project" value="InterPro"/>
</dbReference>
<dbReference type="GeneID" id="64978061"/>
<keyword evidence="10" id="KW-1185">Reference proteome</keyword>
<dbReference type="SMART" id="SM00066">
    <property type="entry name" value="GAL4"/>
    <property type="match status" value="1"/>
</dbReference>
<evidence type="ECO:0000256" key="2">
    <source>
        <dbReference type="ARBA" id="ARBA00022833"/>
    </source>
</evidence>
<dbReference type="PROSITE" id="PS50048">
    <property type="entry name" value="ZN2_CY6_FUNGAL_2"/>
    <property type="match status" value="1"/>
</dbReference>
<keyword evidence="4" id="KW-0238">DNA-binding</keyword>
<dbReference type="PROSITE" id="PS00463">
    <property type="entry name" value="ZN2_CY6_FUNGAL_1"/>
    <property type="match status" value="1"/>
</dbReference>
<dbReference type="CDD" id="cd12148">
    <property type="entry name" value="fungal_TF_MHR"/>
    <property type="match status" value="1"/>
</dbReference>
<keyword evidence="1" id="KW-0479">Metal-binding</keyword>
<feature type="region of interest" description="Disordered" evidence="7">
    <location>
        <begin position="1"/>
        <end position="21"/>
    </location>
</feature>
<dbReference type="InterPro" id="IPR001138">
    <property type="entry name" value="Zn2Cys6_DnaBD"/>
</dbReference>
<reference evidence="9" key="2">
    <citation type="submission" date="2021-02" db="EMBL/GenBank/DDBJ databases">
        <title>Aspergillus puulaauensis MK2 genome sequence.</title>
        <authorList>
            <person name="Futagami T."/>
            <person name="Mori K."/>
            <person name="Kadooka C."/>
            <person name="Tanaka T."/>
        </authorList>
    </citation>
    <scope>NUCLEOTIDE SEQUENCE</scope>
    <source>
        <strain evidence="9">MK2</strain>
    </source>
</reference>
<feature type="compositionally biased region" description="Polar residues" evidence="7">
    <location>
        <begin position="1"/>
        <end position="17"/>
    </location>
</feature>
<dbReference type="AlphaFoldDB" id="A0A7R7XWG6"/>
<evidence type="ECO:0000256" key="7">
    <source>
        <dbReference type="SAM" id="MobiDB-lite"/>
    </source>
</evidence>
<dbReference type="Proteomes" id="UP000654913">
    <property type="component" value="Chromosome 6"/>
</dbReference>
<dbReference type="Pfam" id="PF00172">
    <property type="entry name" value="Zn_clus"/>
    <property type="match status" value="1"/>
</dbReference>
<evidence type="ECO:0000313" key="9">
    <source>
        <dbReference type="EMBL" id="BCS28064.1"/>
    </source>
</evidence>
<protein>
    <recommendedName>
        <fullName evidence="8">Zn(2)-C6 fungal-type domain-containing protein</fullName>
    </recommendedName>
</protein>
<dbReference type="GO" id="GO:0006351">
    <property type="term" value="P:DNA-templated transcription"/>
    <property type="evidence" value="ECO:0007669"/>
    <property type="project" value="InterPro"/>
</dbReference>
<dbReference type="PANTHER" id="PTHR47171:SF5">
    <property type="entry name" value="ZN(II)2CYS6 TRANSCRIPTION FACTOR (EUROFUNG)"/>
    <property type="match status" value="1"/>
</dbReference>
<dbReference type="Pfam" id="PF04082">
    <property type="entry name" value="Fungal_trans"/>
    <property type="match status" value="1"/>
</dbReference>
<dbReference type="EMBL" id="AP024448">
    <property type="protein sequence ID" value="BCS28064.1"/>
    <property type="molecule type" value="Genomic_DNA"/>
</dbReference>
<keyword evidence="6" id="KW-0539">Nucleus</keyword>
<keyword evidence="2" id="KW-0862">Zinc</keyword>
<evidence type="ECO:0000256" key="1">
    <source>
        <dbReference type="ARBA" id="ARBA00022723"/>
    </source>
</evidence>
<dbReference type="InterPro" id="IPR036864">
    <property type="entry name" value="Zn2-C6_fun-type_DNA-bd_sf"/>
</dbReference>
<dbReference type="CDD" id="cd00067">
    <property type="entry name" value="GAL4"/>
    <property type="match status" value="1"/>
</dbReference>
<dbReference type="KEGG" id="apuu:APUU_61112S"/>
<dbReference type="OrthoDB" id="39175at2759"/>
<accession>A0A7R7XWG6</accession>
<dbReference type="PANTHER" id="PTHR47171">
    <property type="entry name" value="FARA-RELATED"/>
    <property type="match status" value="1"/>
</dbReference>
<dbReference type="SMART" id="SM00906">
    <property type="entry name" value="Fungal_trans"/>
    <property type="match status" value="1"/>
</dbReference>
<dbReference type="InterPro" id="IPR007219">
    <property type="entry name" value="XnlR_reg_dom"/>
</dbReference>
<evidence type="ECO:0000313" key="10">
    <source>
        <dbReference type="Proteomes" id="UP000654913"/>
    </source>
</evidence>
<gene>
    <name evidence="9" type="ORF">APUU_61112S</name>
</gene>
<name>A0A7R7XWG6_9EURO</name>
<reference evidence="9" key="1">
    <citation type="submission" date="2021-01" db="EMBL/GenBank/DDBJ databases">
        <authorList>
            <consortium name="Aspergillus puulaauensis MK2 genome sequencing consortium"/>
            <person name="Kazuki M."/>
            <person name="Futagami T."/>
        </authorList>
    </citation>
    <scope>NUCLEOTIDE SEQUENCE</scope>
    <source>
        <strain evidence="9">MK2</strain>
    </source>
</reference>
<sequence>MISQFSIANSQPPQTSDPGAKNKRARLVCFRCHEKKIKCDLSSRDSQQCSNCLDVGCQCRLRSSRRGLARRVDNDSEPARVQEEPTEPVVDSFVECALLPPVPPYEAENGETRNGVLEQEPVSTSPSQRRPHPSYIGNTGYMQIFSHESGGSLQEQEPQQRAVDCIPPGLQESHLDTYFEYARVWCPIIDRDFFENNPELQGSLLLRHALALCGNQIKPPLLGHASSMDHYTRAKELFYGNHEPIPLVRIISLMLFYWWSAEPPNVVSLDTTSWWTGTAIRLAQQIGLHREPALGSPTLAGETPGLRRRIWWTLVARERITALSQGLPCLVDLDDSNVPMPTLSDFPQPGTQSTQAALFVQWIPLCGLIGRIGQMLRRRQDPAASPSAVQLARELIAWVQSLPSTLYPGIKSTRTAAFHRDVHGMHLTYLSSITLLHLNQDAQPLPRASIAAIVAASCTARLFQDYLLRGSVSFLAGQAGWYITIAILALLHARRLDGMTAAADADIAILRAALGAMSRTWHSAQMFEHGINKLMDPANPEMRQRVPPALPDATGARSATGSSPGMDEQLAMEGVDWKDYFPYISSDTSELVSTLLGGDELGWRFPELGWTFDFPGQLGQFFTQADDFGATFFSF</sequence>
<evidence type="ECO:0000259" key="8">
    <source>
        <dbReference type="PROSITE" id="PS50048"/>
    </source>
</evidence>
<evidence type="ECO:0000256" key="3">
    <source>
        <dbReference type="ARBA" id="ARBA00023015"/>
    </source>
</evidence>